<dbReference type="InterPro" id="IPR005135">
    <property type="entry name" value="Endo/exonuclease/phosphatase"/>
</dbReference>
<protein>
    <submittedName>
        <fullName evidence="2">Endonuclease/exonuclease/phosphatase family protein</fullName>
    </submittedName>
</protein>
<dbReference type="PANTHER" id="PTHR41349">
    <property type="match status" value="1"/>
</dbReference>
<comment type="caution">
    <text evidence="2">The sequence shown here is derived from an EMBL/GenBank/DDBJ whole genome shotgun (WGS) entry which is preliminary data.</text>
</comment>
<keyword evidence="2" id="KW-0255">Endonuclease</keyword>
<dbReference type="EMBL" id="AMCI01000962">
    <property type="protein sequence ID" value="EJX07132.1"/>
    <property type="molecule type" value="Genomic_DNA"/>
</dbReference>
<evidence type="ECO:0000259" key="1">
    <source>
        <dbReference type="Pfam" id="PF03372"/>
    </source>
</evidence>
<proteinExistence type="predicted"/>
<gene>
    <name evidence="2" type="ORF">EVA_04754</name>
</gene>
<accession>J9GHX8</accession>
<dbReference type="GO" id="GO:0004519">
    <property type="term" value="F:endonuclease activity"/>
    <property type="evidence" value="ECO:0007669"/>
    <property type="project" value="UniProtKB-KW"/>
</dbReference>
<dbReference type="GO" id="GO:0004527">
    <property type="term" value="F:exonuclease activity"/>
    <property type="evidence" value="ECO:0007669"/>
    <property type="project" value="UniProtKB-KW"/>
</dbReference>
<sequence length="345" mass="39767">MISSMRHSLILLLFVLSQLTATGASETFRLLQWNIWQEGTSIKGGYEAIVNEIARLRPDFVTFSEVRNYHQSNFTAKLVNDLRKRGETYYSFYSYDSGLLSRYPLHDSLTVFPCEGDHGSVYRLRCEAKGIKFAVYTAHLDYQDDTYYEVRGYDGNNWREIPILRDSAEVLRRNNLSQRDEGIQAFLRTAQQDADTGYVVVLGGDFNEPSHLDWTKATRYLYDHHGLVIPWPVTSMLSEAGFTDIYRARWNNPLTHPGFTYPSANPAVSVNRLSWAPLADERERIDYLFCKGKDVEVTHACLFGPQESIAYFRPRPNPTPECFIKPLDVWPSDHKGVWGEIRVIR</sequence>
<reference evidence="2" key="1">
    <citation type="journal article" date="2012" name="PLoS ONE">
        <title>Gene sets for utilization of primary and secondary nutrition supplies in the distal gut of endangered iberian lynx.</title>
        <authorList>
            <person name="Alcaide M."/>
            <person name="Messina E."/>
            <person name="Richter M."/>
            <person name="Bargiela R."/>
            <person name="Peplies J."/>
            <person name="Huws S.A."/>
            <person name="Newbold C.J."/>
            <person name="Golyshin P.N."/>
            <person name="Simon M.A."/>
            <person name="Lopez G."/>
            <person name="Yakimov M.M."/>
            <person name="Ferrer M."/>
        </authorList>
    </citation>
    <scope>NUCLEOTIDE SEQUENCE</scope>
</reference>
<organism evidence="2">
    <name type="scientific">gut metagenome</name>
    <dbReference type="NCBI Taxonomy" id="749906"/>
    <lineage>
        <taxon>unclassified sequences</taxon>
        <taxon>metagenomes</taxon>
        <taxon>organismal metagenomes</taxon>
    </lineage>
</organism>
<keyword evidence="2" id="KW-0269">Exonuclease</keyword>
<dbReference type="InterPro" id="IPR036691">
    <property type="entry name" value="Endo/exonu/phosph_ase_sf"/>
</dbReference>
<feature type="domain" description="Endonuclease/exonuclease/phosphatase" evidence="1">
    <location>
        <begin position="31"/>
        <end position="334"/>
    </location>
</feature>
<name>J9GHX8_9ZZZZ</name>
<dbReference type="Pfam" id="PF03372">
    <property type="entry name" value="Exo_endo_phos"/>
    <property type="match status" value="1"/>
</dbReference>
<dbReference type="AlphaFoldDB" id="J9GHX8"/>
<keyword evidence="2" id="KW-0540">Nuclease</keyword>
<dbReference type="PANTHER" id="PTHR41349:SF1">
    <property type="entry name" value="PROTEIN CBG08683"/>
    <property type="match status" value="1"/>
</dbReference>
<evidence type="ECO:0000313" key="2">
    <source>
        <dbReference type="EMBL" id="EJX07132.1"/>
    </source>
</evidence>
<dbReference type="Gene3D" id="3.60.10.10">
    <property type="entry name" value="Endonuclease/exonuclease/phosphatase"/>
    <property type="match status" value="1"/>
</dbReference>
<keyword evidence="2" id="KW-0378">Hydrolase</keyword>
<dbReference type="SUPFAM" id="SSF56219">
    <property type="entry name" value="DNase I-like"/>
    <property type="match status" value="1"/>
</dbReference>